<reference evidence="2" key="1">
    <citation type="submission" date="2020-04" db="EMBL/GenBank/DDBJ databases">
        <authorList>
            <person name="Chiriac C."/>
            <person name="Salcher M."/>
            <person name="Ghai R."/>
            <person name="Kavagutti S V."/>
        </authorList>
    </citation>
    <scope>NUCLEOTIDE SEQUENCE</scope>
</reference>
<organism evidence="2">
    <name type="scientific">uncultured Caudovirales phage</name>
    <dbReference type="NCBI Taxonomy" id="2100421"/>
    <lineage>
        <taxon>Viruses</taxon>
        <taxon>Duplodnaviria</taxon>
        <taxon>Heunggongvirae</taxon>
        <taxon>Uroviricota</taxon>
        <taxon>Caudoviricetes</taxon>
        <taxon>Peduoviridae</taxon>
        <taxon>Maltschvirus</taxon>
        <taxon>Maltschvirus maltsch</taxon>
    </lineage>
</organism>
<accession>A0A6J5LLZ1</accession>
<dbReference type="EMBL" id="LR796294">
    <property type="protein sequence ID" value="CAB4135211.1"/>
    <property type="molecule type" value="Genomic_DNA"/>
</dbReference>
<evidence type="ECO:0000313" key="2">
    <source>
        <dbReference type="EMBL" id="CAB4135211.1"/>
    </source>
</evidence>
<evidence type="ECO:0000313" key="1">
    <source>
        <dbReference type="EMBL" id="CAB4131264.1"/>
    </source>
</evidence>
<protein>
    <submittedName>
        <fullName evidence="2">Uncharacterized protein</fullName>
    </submittedName>
</protein>
<gene>
    <name evidence="1" type="ORF">UFOVP127_61</name>
    <name evidence="2" type="ORF">UFOVP276_167</name>
</gene>
<name>A0A6J5LLZ1_9CAUD</name>
<proteinExistence type="predicted"/>
<dbReference type="EMBL" id="LR796249">
    <property type="protein sequence ID" value="CAB4131264.1"/>
    <property type="molecule type" value="Genomic_DNA"/>
</dbReference>
<sequence length="122" mass="13470">MRIVGFAQTMRLDGSVAQEGYELKLQLDNGVETTVPTSQETVLALTKLWAENRSTTAKTKQYQEVEETFPPLAAEEEDDETTVFGGSASSVAMDDFGYPVVKAETMPRPRFLDSDDEDGNQV</sequence>